<organism evidence="2 3">
    <name type="scientific">Methanosarcina siciliae T4/M</name>
    <dbReference type="NCBI Taxonomy" id="1434120"/>
    <lineage>
        <taxon>Archaea</taxon>
        <taxon>Methanobacteriati</taxon>
        <taxon>Methanobacteriota</taxon>
        <taxon>Stenosarchaea group</taxon>
        <taxon>Methanomicrobia</taxon>
        <taxon>Methanosarcinales</taxon>
        <taxon>Methanosarcinaceae</taxon>
        <taxon>Methanosarcina</taxon>
    </lineage>
</organism>
<dbReference type="SUPFAM" id="SSF49464">
    <property type="entry name" value="Carboxypeptidase regulatory domain-like"/>
    <property type="match status" value="1"/>
</dbReference>
<reference evidence="2 3" key="1">
    <citation type="submission" date="2014-07" db="EMBL/GenBank/DDBJ databases">
        <title>Methanogenic archaea and the global carbon cycle.</title>
        <authorList>
            <person name="Henriksen J.R."/>
            <person name="Luke J."/>
            <person name="Reinhart S."/>
            <person name="Benedict M.N."/>
            <person name="Youngblut N.D."/>
            <person name="Metcalf M.E."/>
            <person name="Whitaker R.J."/>
            <person name="Metcalf W.W."/>
        </authorList>
    </citation>
    <scope>NUCLEOTIDE SEQUENCE [LARGE SCALE GENOMIC DNA]</scope>
    <source>
        <strain evidence="2 3">T4/M</strain>
    </source>
</reference>
<dbReference type="HOGENOM" id="CLU_133606_0_0_2"/>
<gene>
    <name evidence="2" type="ORF">MSSIT_0808</name>
</gene>
<keyword evidence="1" id="KW-0472">Membrane</keyword>
<dbReference type="EMBL" id="CP009506">
    <property type="protein sequence ID" value="AKB27527.1"/>
    <property type="molecule type" value="Genomic_DNA"/>
</dbReference>
<accession>A0A0E3P239</accession>
<keyword evidence="3" id="KW-1185">Reference proteome</keyword>
<evidence type="ECO:0000313" key="3">
    <source>
        <dbReference type="Proteomes" id="UP000033111"/>
    </source>
</evidence>
<dbReference type="OrthoDB" id="136832at2157"/>
<keyword evidence="1" id="KW-1133">Transmembrane helix</keyword>
<dbReference type="RefSeq" id="WP_048170305.1">
    <property type="nucleotide sequence ID" value="NZ_CP009506.1"/>
</dbReference>
<dbReference type="GeneID" id="24859588"/>
<evidence type="ECO:0000256" key="1">
    <source>
        <dbReference type="SAM" id="Phobius"/>
    </source>
</evidence>
<dbReference type="AlphaFoldDB" id="A0A0E3P239"/>
<dbReference type="Proteomes" id="UP000033111">
    <property type="component" value="Chromosome"/>
</dbReference>
<dbReference type="InterPro" id="IPR008969">
    <property type="entry name" value="CarboxyPept-like_regulatory"/>
</dbReference>
<feature type="transmembrane region" description="Helical" evidence="1">
    <location>
        <begin position="20"/>
        <end position="38"/>
    </location>
</feature>
<evidence type="ECO:0008006" key="4">
    <source>
        <dbReference type="Google" id="ProtNLM"/>
    </source>
</evidence>
<proteinExistence type="predicted"/>
<name>A0A0E3P239_9EURY</name>
<keyword evidence="1" id="KW-0812">Transmembrane</keyword>
<protein>
    <recommendedName>
        <fullName evidence="4">Carboxypeptidase regulatory-like domain-containing protein</fullName>
    </recommendedName>
</protein>
<dbReference type="KEGG" id="msw:MSSIT_0808"/>
<evidence type="ECO:0000313" key="2">
    <source>
        <dbReference type="EMBL" id="AKB27527.1"/>
    </source>
</evidence>
<dbReference type="PATRIC" id="fig|1434120.4.peg.1025"/>
<sequence length="161" mass="17144">MKGFQLFRNDEKAMELPINIVVMLVVGMVALAALITIIPTPTKDMSVFVEGTALEGGSIQQGNSIIVSAAVAENPFAVSAVIKVTDNDGNPVRYANVVLSGLGGAASNTTDINGMTVLTTPENALVRLNPNQNEGTMDLKILADGFYDYERKDAVMIIKTR</sequence>